<reference evidence="1" key="1">
    <citation type="submission" date="2022-08" db="EMBL/GenBank/DDBJ databases">
        <authorList>
            <person name="Kallberg Y."/>
            <person name="Tangrot J."/>
            <person name="Rosling A."/>
        </authorList>
    </citation>
    <scope>NUCLEOTIDE SEQUENCE</scope>
    <source>
        <strain evidence="1">Wild A</strain>
    </source>
</reference>
<dbReference type="EMBL" id="CAMKVN010016941">
    <property type="protein sequence ID" value="CAI2197733.1"/>
    <property type="molecule type" value="Genomic_DNA"/>
</dbReference>
<protein>
    <submittedName>
        <fullName evidence="1">12042_t:CDS:1</fullName>
    </submittedName>
</protein>
<gene>
    <name evidence="1" type="ORF">FWILDA_LOCUS18223</name>
</gene>
<dbReference type="Proteomes" id="UP001153678">
    <property type="component" value="Unassembled WGS sequence"/>
</dbReference>
<dbReference type="AlphaFoldDB" id="A0A9W4TBS7"/>
<evidence type="ECO:0000313" key="1">
    <source>
        <dbReference type="EMBL" id="CAI2197733.1"/>
    </source>
</evidence>
<sequence length="87" mass="9978">VNVRNSVVHVDEEGNALSPEEAENIRNSVVYVDEEGNELSPEEAENIRNSVVYLLELRNSLKKIVNSCNNLYLHYFVWVSTRVSRNT</sequence>
<evidence type="ECO:0000313" key="2">
    <source>
        <dbReference type="Proteomes" id="UP001153678"/>
    </source>
</evidence>
<feature type="non-terminal residue" evidence="1">
    <location>
        <position position="87"/>
    </location>
</feature>
<dbReference type="OrthoDB" id="2433396at2759"/>
<comment type="caution">
    <text evidence="1">The sequence shown here is derived from an EMBL/GenBank/DDBJ whole genome shotgun (WGS) entry which is preliminary data.</text>
</comment>
<proteinExistence type="predicted"/>
<keyword evidence="2" id="KW-1185">Reference proteome</keyword>
<name>A0A9W4TBS7_9GLOM</name>
<organism evidence="1 2">
    <name type="scientific">Funneliformis geosporum</name>
    <dbReference type="NCBI Taxonomy" id="1117311"/>
    <lineage>
        <taxon>Eukaryota</taxon>
        <taxon>Fungi</taxon>
        <taxon>Fungi incertae sedis</taxon>
        <taxon>Mucoromycota</taxon>
        <taxon>Glomeromycotina</taxon>
        <taxon>Glomeromycetes</taxon>
        <taxon>Glomerales</taxon>
        <taxon>Glomeraceae</taxon>
        <taxon>Funneliformis</taxon>
    </lineage>
</organism>
<accession>A0A9W4TBS7</accession>
<feature type="non-terminal residue" evidence="1">
    <location>
        <position position="1"/>
    </location>
</feature>